<keyword evidence="4" id="KW-1185">Reference proteome</keyword>
<dbReference type="Proteomes" id="UP001595190">
    <property type="component" value="Unassembled WGS sequence"/>
</dbReference>
<sequence>MLKVTFLTCAILAWQPLIGAAQAGEAVPGAPSALSLVWTGRFIAVTKAPVLAGVAPQAAAKPARPTAGYDDVDIVGSIPANPSGESGKNRSPMRTARPAGLCLLPGLTSGRGDDLACGGAQNNRWSARATAFNYDLGTVHSDFANAPAPYAAGWE</sequence>
<feature type="chain" id="PRO_5045033148" evidence="1">
    <location>
        <begin position="24"/>
        <end position="155"/>
    </location>
</feature>
<dbReference type="EMBL" id="JBFNQD010000001">
    <property type="protein sequence ID" value="MEW9305287.1"/>
    <property type="molecule type" value="Genomic_DNA"/>
</dbReference>
<name>A0ABV6ZH23_9HYPH</name>
<evidence type="ECO:0000313" key="3">
    <source>
        <dbReference type="EMBL" id="MFC2251493.1"/>
    </source>
</evidence>
<dbReference type="RefSeq" id="WP_311942401.1">
    <property type="nucleotide sequence ID" value="NZ_JAVSCS010000036.1"/>
</dbReference>
<evidence type="ECO:0000256" key="1">
    <source>
        <dbReference type="SAM" id="SignalP"/>
    </source>
</evidence>
<proteinExistence type="predicted"/>
<dbReference type="Proteomes" id="UP001555786">
    <property type="component" value="Unassembled WGS sequence"/>
</dbReference>
<evidence type="ECO:0000313" key="2">
    <source>
        <dbReference type="EMBL" id="MEW9305287.1"/>
    </source>
</evidence>
<dbReference type="EMBL" id="JBHGPK010000006">
    <property type="protein sequence ID" value="MFC2251493.1"/>
    <property type="molecule type" value="Genomic_DNA"/>
</dbReference>
<keyword evidence="1" id="KW-0732">Signal</keyword>
<organism evidence="3 5">
    <name type="scientific">Labrys neptuniae</name>
    <dbReference type="NCBI Taxonomy" id="376174"/>
    <lineage>
        <taxon>Bacteria</taxon>
        <taxon>Pseudomonadati</taxon>
        <taxon>Pseudomonadota</taxon>
        <taxon>Alphaproteobacteria</taxon>
        <taxon>Hyphomicrobiales</taxon>
        <taxon>Xanthobacteraceae</taxon>
        <taxon>Labrys</taxon>
    </lineage>
</organism>
<reference evidence="2 4" key="1">
    <citation type="submission" date="2024-07" db="EMBL/GenBank/DDBJ databases">
        <title>Description of Labrys sedimenti sp. nov., isolated from a diclofenac-degrading enrichment culture.</title>
        <authorList>
            <person name="Tancsics A."/>
            <person name="Csepanyi A."/>
        </authorList>
    </citation>
    <scope>NUCLEOTIDE SEQUENCE [LARGE SCALE GENOMIC DNA]</scope>
    <source>
        <strain evidence="2 4">LMG 23578</strain>
    </source>
</reference>
<evidence type="ECO:0000313" key="4">
    <source>
        <dbReference type="Proteomes" id="UP001555786"/>
    </source>
</evidence>
<protein>
    <submittedName>
        <fullName evidence="3">Uncharacterized protein</fullName>
    </submittedName>
</protein>
<evidence type="ECO:0000313" key="5">
    <source>
        <dbReference type="Proteomes" id="UP001595190"/>
    </source>
</evidence>
<reference evidence="3 5" key="2">
    <citation type="submission" date="2024-09" db="EMBL/GenBank/DDBJ databases">
        <title>Description of Labrys sedimenti sp. nov., isolated from a diclofenac-degrading enrichment culture, and genome-based reclassification of Labrys portucalensis as a later heterotypic synonym of Labrys neptuniae.</title>
        <authorList>
            <person name="Tancsics A."/>
            <person name="Csepanyi A."/>
        </authorList>
    </citation>
    <scope>NUCLEOTIDE SEQUENCE [LARGE SCALE GENOMIC DNA]</scope>
    <source>
        <strain evidence="3 5">LMG 23412</strain>
    </source>
</reference>
<feature type="signal peptide" evidence="1">
    <location>
        <begin position="1"/>
        <end position="23"/>
    </location>
</feature>
<gene>
    <name evidence="2" type="ORF">ABXS05_07055</name>
    <name evidence="3" type="ORF">ACETRX_17810</name>
</gene>
<comment type="caution">
    <text evidence="3">The sequence shown here is derived from an EMBL/GenBank/DDBJ whole genome shotgun (WGS) entry which is preliminary data.</text>
</comment>
<accession>A0ABV6ZH23</accession>